<dbReference type="SUPFAM" id="SSF47113">
    <property type="entry name" value="Histone-fold"/>
    <property type="match status" value="1"/>
</dbReference>
<sequence>MLTYNLSTSFNFPKLSYNGIGNLEEILAYYNNHMSIIGAFDAVKCRAFSMTLSHITRQWYLFFANKTFQQSLVYLMSTRQRQNESLSNFIRRFNATTIVAKGIYDNLAIQAFMASTTNQNLKYHIINNPSYKLSTLHEMAYHFFKYAAMLPTKVTCKLAPATGGVKKPHRSKPGTMALREIKKFKSSVVIALQEVPKAYLVGLFEDINLCTIHAKRVIIMPKDIQLARRIRGERA</sequence>
<feature type="domain" description="Core Histone H2A/H2B/H3" evidence="3">
    <location>
        <begin position="179"/>
        <end position="230"/>
    </location>
</feature>
<keyword evidence="5" id="KW-1185">Reference proteome</keyword>
<keyword evidence="2" id="KW-0007">Acetylation</keyword>
<dbReference type="Pfam" id="PF00125">
    <property type="entry name" value="Histone"/>
    <property type="match status" value="1"/>
</dbReference>
<dbReference type="EMBL" id="JARKNE010000007">
    <property type="protein sequence ID" value="KAK5817527.1"/>
    <property type="molecule type" value="Genomic_DNA"/>
</dbReference>
<proteinExistence type="inferred from homology"/>
<name>A0ABR0P8M4_GOSAR</name>
<reference evidence="4 5" key="1">
    <citation type="submission" date="2023-03" db="EMBL/GenBank/DDBJ databases">
        <title>WGS of Gossypium arboreum.</title>
        <authorList>
            <person name="Yu D."/>
        </authorList>
    </citation>
    <scope>NUCLEOTIDE SEQUENCE [LARGE SCALE GENOMIC DNA]</scope>
    <source>
        <tissue evidence="4">Leaf</tissue>
    </source>
</reference>
<gene>
    <name evidence="4" type="ORF">PVK06_022451</name>
</gene>
<accession>A0ABR0P8M4</accession>
<dbReference type="InterPro" id="IPR007125">
    <property type="entry name" value="H2A/H2B/H3"/>
</dbReference>
<protein>
    <recommendedName>
        <fullName evidence="3">Core Histone H2A/H2B/H3 domain-containing protein</fullName>
    </recommendedName>
</protein>
<dbReference type="Gene3D" id="1.10.20.10">
    <property type="entry name" value="Histone, subunit A"/>
    <property type="match status" value="2"/>
</dbReference>
<dbReference type="PANTHER" id="PTHR11426">
    <property type="entry name" value="HISTONE H3"/>
    <property type="match status" value="1"/>
</dbReference>
<evidence type="ECO:0000313" key="4">
    <source>
        <dbReference type="EMBL" id="KAK5817527.1"/>
    </source>
</evidence>
<comment type="caution">
    <text evidence="4">The sequence shown here is derived from an EMBL/GenBank/DDBJ whole genome shotgun (WGS) entry which is preliminary data.</text>
</comment>
<dbReference type="SMART" id="SM00428">
    <property type="entry name" value="H3"/>
    <property type="match status" value="1"/>
</dbReference>
<evidence type="ECO:0000256" key="2">
    <source>
        <dbReference type="ARBA" id="ARBA00022990"/>
    </source>
</evidence>
<evidence type="ECO:0000256" key="1">
    <source>
        <dbReference type="ARBA" id="ARBA00010343"/>
    </source>
</evidence>
<comment type="similarity">
    <text evidence="1">Belongs to the histone H3 family.</text>
</comment>
<dbReference type="InterPro" id="IPR000164">
    <property type="entry name" value="Histone_H3/CENP-A"/>
</dbReference>
<evidence type="ECO:0000259" key="3">
    <source>
        <dbReference type="Pfam" id="PF00125"/>
    </source>
</evidence>
<dbReference type="Proteomes" id="UP001358586">
    <property type="component" value="Chromosome 7"/>
</dbReference>
<dbReference type="InterPro" id="IPR009072">
    <property type="entry name" value="Histone-fold"/>
</dbReference>
<dbReference type="PRINTS" id="PR00622">
    <property type="entry name" value="HISTONEH3"/>
</dbReference>
<organism evidence="4 5">
    <name type="scientific">Gossypium arboreum</name>
    <name type="common">Tree cotton</name>
    <name type="synonym">Gossypium nanking</name>
    <dbReference type="NCBI Taxonomy" id="29729"/>
    <lineage>
        <taxon>Eukaryota</taxon>
        <taxon>Viridiplantae</taxon>
        <taxon>Streptophyta</taxon>
        <taxon>Embryophyta</taxon>
        <taxon>Tracheophyta</taxon>
        <taxon>Spermatophyta</taxon>
        <taxon>Magnoliopsida</taxon>
        <taxon>eudicotyledons</taxon>
        <taxon>Gunneridae</taxon>
        <taxon>Pentapetalae</taxon>
        <taxon>rosids</taxon>
        <taxon>malvids</taxon>
        <taxon>Malvales</taxon>
        <taxon>Malvaceae</taxon>
        <taxon>Malvoideae</taxon>
        <taxon>Gossypium</taxon>
    </lineage>
</organism>
<evidence type="ECO:0000313" key="5">
    <source>
        <dbReference type="Proteomes" id="UP001358586"/>
    </source>
</evidence>